<dbReference type="Proteomes" id="UP000509383">
    <property type="component" value="Chromosome"/>
</dbReference>
<dbReference type="KEGG" id="ptw:TUM18999_45070"/>
<sequence length="110" mass="11646">MLVAEAGHLQGIGHATAGLLGQGLDHRIAIVVGHQNGVLRLQFGCDLRPELRLFIGSQLPGLLRGEMGLDEKTFGEMGHVCWTCERVARKPVGSPPAGPGATRIGARMIT</sequence>
<accession>A0A6J4EAM7</accession>
<proteinExistence type="predicted"/>
<dbReference type="EMBL" id="AP023189">
    <property type="protein sequence ID" value="BCG26316.1"/>
    <property type="molecule type" value="Genomic_DNA"/>
</dbReference>
<reference evidence="1 3" key="1">
    <citation type="submission" date="2020-05" db="EMBL/GenBank/DDBJ databases">
        <title>Characterization of novel class B3 metallo-beta-lactamase from novel Pseudomonas species.</title>
        <authorList>
            <person name="Yamada K."/>
            <person name="Aoki K."/>
            <person name="Ishii Y."/>
        </authorList>
    </citation>
    <scope>NUCLEOTIDE SEQUENCE [LARGE SCALE GENOMIC DNA]</scope>
    <source>
        <strain evidence="1 3">TUM18999</strain>
        <strain evidence="2 4">TUM20286</strain>
    </source>
</reference>
<evidence type="ECO:0000313" key="2">
    <source>
        <dbReference type="EMBL" id="GJN50951.1"/>
    </source>
</evidence>
<name>A0A6J4EAM7_9PSED</name>
<dbReference type="AlphaFoldDB" id="A0A6J4EAM7"/>
<evidence type="ECO:0000313" key="1">
    <source>
        <dbReference type="EMBL" id="BCG26316.1"/>
    </source>
</evidence>
<gene>
    <name evidence="1" type="ORF">TUM18999_45070</name>
    <name evidence="2" type="ORF">TUM20286_07030</name>
</gene>
<dbReference type="EMBL" id="BQKM01000001">
    <property type="protein sequence ID" value="GJN50951.1"/>
    <property type="molecule type" value="Genomic_DNA"/>
</dbReference>
<evidence type="ECO:0000313" key="4">
    <source>
        <dbReference type="Proteomes" id="UP001054892"/>
    </source>
</evidence>
<protein>
    <submittedName>
        <fullName evidence="1">Uncharacterized protein</fullName>
    </submittedName>
</protein>
<dbReference type="Proteomes" id="UP001054892">
    <property type="component" value="Unassembled WGS sequence"/>
</dbReference>
<keyword evidence="4" id="KW-1185">Reference proteome</keyword>
<evidence type="ECO:0000313" key="3">
    <source>
        <dbReference type="Proteomes" id="UP000509383"/>
    </source>
</evidence>
<organism evidence="1 3">
    <name type="scientific">Pseudomonas tohonis</name>
    <dbReference type="NCBI Taxonomy" id="2725477"/>
    <lineage>
        <taxon>Bacteria</taxon>
        <taxon>Pseudomonadati</taxon>
        <taxon>Pseudomonadota</taxon>
        <taxon>Gammaproteobacteria</taxon>
        <taxon>Pseudomonadales</taxon>
        <taxon>Pseudomonadaceae</taxon>
        <taxon>Pseudomonas</taxon>
    </lineage>
</organism>